<dbReference type="GO" id="GO:0032259">
    <property type="term" value="P:methylation"/>
    <property type="evidence" value="ECO:0007669"/>
    <property type="project" value="UniProtKB-KW"/>
</dbReference>
<keyword evidence="5" id="KW-0489">Methyltransferase</keyword>
<evidence type="ECO:0000256" key="9">
    <source>
        <dbReference type="ARBA" id="ARBA00038126"/>
    </source>
</evidence>
<dbReference type="GO" id="GO:0005634">
    <property type="term" value="C:nucleus"/>
    <property type="evidence" value="ECO:0007669"/>
    <property type="project" value="UniProtKB-SubCell"/>
</dbReference>
<keyword evidence="12" id="KW-1185">Reference proteome</keyword>
<evidence type="ECO:0000256" key="8">
    <source>
        <dbReference type="ARBA" id="ARBA00023242"/>
    </source>
</evidence>
<keyword evidence="4" id="KW-0963">Cytoplasm</keyword>
<dbReference type="Pfam" id="PF10294">
    <property type="entry name" value="Methyltransf_16"/>
    <property type="match status" value="1"/>
</dbReference>
<keyword evidence="6" id="KW-0808">Transferase</keyword>
<evidence type="ECO:0000256" key="5">
    <source>
        <dbReference type="ARBA" id="ARBA00022603"/>
    </source>
</evidence>
<proteinExistence type="inferred from homology"/>
<evidence type="ECO:0000256" key="7">
    <source>
        <dbReference type="ARBA" id="ARBA00022691"/>
    </source>
</evidence>
<feature type="compositionally biased region" description="Basic and acidic residues" evidence="10">
    <location>
        <begin position="18"/>
        <end position="57"/>
    </location>
</feature>
<comment type="caution">
    <text evidence="11">The sequence shown here is derived from an EMBL/GenBank/DDBJ whole genome shotgun (WGS) entry which is preliminary data.</text>
</comment>
<comment type="subcellular location">
    <subcellularLocation>
        <location evidence="2">Cytoplasm</location>
    </subcellularLocation>
    <subcellularLocation>
        <location evidence="1">Nucleus</location>
    </subcellularLocation>
</comment>
<dbReference type="Proteomes" id="UP001208570">
    <property type="component" value="Unassembled WGS sequence"/>
</dbReference>
<reference evidence="11" key="1">
    <citation type="journal article" date="2023" name="Mol. Biol. Evol.">
        <title>Third-Generation Sequencing Reveals the Adaptive Role of the Epigenome in Three Deep-Sea Polychaetes.</title>
        <authorList>
            <person name="Perez M."/>
            <person name="Aroh O."/>
            <person name="Sun Y."/>
            <person name="Lan Y."/>
            <person name="Juniper S.K."/>
            <person name="Young C.R."/>
            <person name="Angers B."/>
            <person name="Qian P.Y."/>
        </authorList>
    </citation>
    <scope>NUCLEOTIDE SEQUENCE</scope>
    <source>
        <strain evidence="11">P08H-3</strain>
    </source>
</reference>
<dbReference type="Gene3D" id="3.40.50.150">
    <property type="entry name" value="Vaccinia Virus protein VP39"/>
    <property type="match status" value="1"/>
</dbReference>
<gene>
    <name evidence="11" type="ORF">LSH36_613g01052</name>
</gene>
<evidence type="ECO:0000256" key="4">
    <source>
        <dbReference type="ARBA" id="ARBA00022490"/>
    </source>
</evidence>
<sequence>MSFSFNFNIEEQNTEAGDGCHTEGRVDEMEQSLKDKEQNTEAGDGCHTEGRVDEMEQSLKDSHDSDWILSARFLPILMKKERKSFAISFARVTNLLPISSPLVMSQNYQKRPGEATEIMIDWQKQLGCGAGLPGLYAFKEGAQVTFQDYNPEVFFMVTAANILLNKTDNIENNSRLIAGDWSNVQEMLSNEVTRFDYILTSETIYSSESYKKLHDIMTCLIKPEGVIYLAAKTCYFGVGGGMRDFEDFLDKEDILDHIVCKECVDGVQREILKLTLKKKNNDLS</sequence>
<evidence type="ECO:0000256" key="3">
    <source>
        <dbReference type="ARBA" id="ARBA00012533"/>
    </source>
</evidence>
<dbReference type="GO" id="GO:0005737">
    <property type="term" value="C:cytoplasm"/>
    <property type="evidence" value="ECO:0007669"/>
    <property type="project" value="UniProtKB-SubCell"/>
</dbReference>
<dbReference type="GO" id="GO:0018064">
    <property type="term" value="F:protein-L-histidine N-tele-methyltransferase activity"/>
    <property type="evidence" value="ECO:0007669"/>
    <property type="project" value="UniProtKB-EC"/>
</dbReference>
<organism evidence="11 12">
    <name type="scientific">Paralvinella palmiformis</name>
    <dbReference type="NCBI Taxonomy" id="53620"/>
    <lineage>
        <taxon>Eukaryota</taxon>
        <taxon>Metazoa</taxon>
        <taxon>Spiralia</taxon>
        <taxon>Lophotrochozoa</taxon>
        <taxon>Annelida</taxon>
        <taxon>Polychaeta</taxon>
        <taxon>Sedentaria</taxon>
        <taxon>Canalipalpata</taxon>
        <taxon>Terebellida</taxon>
        <taxon>Terebelliformia</taxon>
        <taxon>Alvinellidae</taxon>
        <taxon>Paralvinella</taxon>
    </lineage>
</organism>
<evidence type="ECO:0000256" key="2">
    <source>
        <dbReference type="ARBA" id="ARBA00004496"/>
    </source>
</evidence>
<accession>A0AAD9J4S0</accession>
<protein>
    <recommendedName>
        <fullName evidence="3">protein-histidine N-methyltransferase</fullName>
        <ecNumber evidence="3">2.1.1.85</ecNumber>
    </recommendedName>
</protein>
<dbReference type="SUPFAM" id="SSF53335">
    <property type="entry name" value="S-adenosyl-L-methionine-dependent methyltransferases"/>
    <property type="match status" value="1"/>
</dbReference>
<evidence type="ECO:0000256" key="1">
    <source>
        <dbReference type="ARBA" id="ARBA00004123"/>
    </source>
</evidence>
<dbReference type="InterPro" id="IPR019410">
    <property type="entry name" value="Methyltransf_16"/>
</dbReference>
<dbReference type="AlphaFoldDB" id="A0AAD9J4S0"/>
<comment type="similarity">
    <text evidence="9">Belongs to the methyltransferase superfamily. METTL18 family.</text>
</comment>
<feature type="region of interest" description="Disordered" evidence="10">
    <location>
        <begin position="14"/>
        <end position="57"/>
    </location>
</feature>
<dbReference type="PANTHER" id="PTHR14614:SF39">
    <property type="entry name" value="HISTIDINE PROTEIN METHYLTRANSFERASE 1 HOMOLOG"/>
    <property type="match status" value="1"/>
</dbReference>
<name>A0AAD9J4S0_9ANNE</name>
<dbReference type="EC" id="2.1.1.85" evidence="3"/>
<keyword evidence="7" id="KW-0949">S-adenosyl-L-methionine</keyword>
<evidence type="ECO:0000313" key="12">
    <source>
        <dbReference type="Proteomes" id="UP001208570"/>
    </source>
</evidence>
<evidence type="ECO:0000313" key="11">
    <source>
        <dbReference type="EMBL" id="KAK2146373.1"/>
    </source>
</evidence>
<dbReference type="EMBL" id="JAODUP010000613">
    <property type="protein sequence ID" value="KAK2146373.1"/>
    <property type="molecule type" value="Genomic_DNA"/>
</dbReference>
<evidence type="ECO:0000256" key="10">
    <source>
        <dbReference type="SAM" id="MobiDB-lite"/>
    </source>
</evidence>
<keyword evidence="8" id="KW-0539">Nucleus</keyword>
<evidence type="ECO:0000256" key="6">
    <source>
        <dbReference type="ARBA" id="ARBA00022679"/>
    </source>
</evidence>
<dbReference type="PANTHER" id="PTHR14614">
    <property type="entry name" value="HEPATOCELLULAR CARCINOMA-ASSOCIATED ANTIGEN"/>
    <property type="match status" value="1"/>
</dbReference>
<dbReference type="InterPro" id="IPR029063">
    <property type="entry name" value="SAM-dependent_MTases_sf"/>
</dbReference>